<organism evidence="1 2">
    <name type="scientific">Arthrobacter phage VResidence</name>
    <dbReference type="NCBI Taxonomy" id="2927294"/>
    <lineage>
        <taxon>Viruses</taxon>
        <taxon>Duplodnaviria</taxon>
        <taxon>Heunggongvirae</taxon>
        <taxon>Uroviricota</taxon>
        <taxon>Caudoviricetes</taxon>
        <taxon>Casidaviridae</taxon>
        <taxon>Manhattanvirus</taxon>
        <taxon>Manhattanvirus vresidence</taxon>
    </lineage>
</organism>
<protein>
    <submittedName>
        <fullName evidence="1">Uncharacterized protein</fullName>
    </submittedName>
</protein>
<keyword evidence="2" id="KW-1185">Reference proteome</keyword>
<sequence>MAAPRIRLDSAGIAEVLNRAAVANLVEDKASAVSAALGTPTASGRTLPVKTRFRTASGGRLKGSRPAVDVTIADPAGLAVEAKRGYLVRAAASAGLQVVRKG</sequence>
<gene>
    <name evidence="1" type="primary">11</name>
    <name evidence="1" type="ORF">SEA_VRESIDENCE_11</name>
</gene>
<evidence type="ECO:0000313" key="1">
    <source>
        <dbReference type="EMBL" id="UYL87616.1"/>
    </source>
</evidence>
<name>A0A9X9K3X2_9CAUD</name>
<proteinExistence type="predicted"/>
<dbReference type="EMBL" id="OP434455">
    <property type="protein sequence ID" value="UYL87616.1"/>
    <property type="molecule type" value="Genomic_DNA"/>
</dbReference>
<evidence type="ECO:0000313" key="2">
    <source>
        <dbReference type="Proteomes" id="UP001164923"/>
    </source>
</evidence>
<reference evidence="1" key="1">
    <citation type="submission" date="2024-06" db="EMBL/GenBank/DDBJ databases">
        <authorList>
            <person name="Hatch R.X."/>
            <person name="Arellano O.M."/>
            <person name="Sasaoka A.N."/>
            <person name="Stewart A.S."/>
            <person name="Velarde E.T."/>
            <person name="Garcia Costas A.M."/>
            <person name="Furlong K.P."/>
            <person name="Rudner A.D."/>
            <person name="Beyer A.R."/>
            <person name="Chong R.A."/>
            <person name="Edgington N.P."/>
            <person name="Freise A.C."/>
            <person name="Gibb B.P."/>
            <person name="Klyczek K.K."/>
            <person name="Swerdlow S.J."/>
            <person name="Garlena R.A."/>
            <person name="Russell D.A."/>
            <person name="Jacobs-Sera D."/>
            <person name="Hatfull G.F."/>
        </authorList>
    </citation>
    <scope>NUCLEOTIDE SEQUENCE</scope>
</reference>
<dbReference type="Proteomes" id="UP001164923">
    <property type="component" value="Segment"/>
</dbReference>
<accession>A0A9X9K3X2</accession>